<reference evidence="1 2" key="1">
    <citation type="journal article" date="2019" name="Sci. Rep.">
        <title>Orb-weaving spider Araneus ventricosus genome elucidates the spidroin gene catalogue.</title>
        <authorList>
            <person name="Kono N."/>
            <person name="Nakamura H."/>
            <person name="Ohtoshi R."/>
            <person name="Moran D.A.P."/>
            <person name="Shinohara A."/>
            <person name="Yoshida Y."/>
            <person name="Fujiwara M."/>
            <person name="Mori M."/>
            <person name="Tomita M."/>
            <person name="Arakawa K."/>
        </authorList>
    </citation>
    <scope>NUCLEOTIDE SEQUENCE [LARGE SCALE GENOMIC DNA]</scope>
</reference>
<organism evidence="1 2">
    <name type="scientific">Araneus ventricosus</name>
    <name type="common">Orbweaver spider</name>
    <name type="synonym">Epeira ventricosa</name>
    <dbReference type="NCBI Taxonomy" id="182803"/>
    <lineage>
        <taxon>Eukaryota</taxon>
        <taxon>Metazoa</taxon>
        <taxon>Ecdysozoa</taxon>
        <taxon>Arthropoda</taxon>
        <taxon>Chelicerata</taxon>
        <taxon>Arachnida</taxon>
        <taxon>Araneae</taxon>
        <taxon>Araneomorphae</taxon>
        <taxon>Entelegynae</taxon>
        <taxon>Araneoidea</taxon>
        <taxon>Araneidae</taxon>
        <taxon>Araneus</taxon>
    </lineage>
</organism>
<dbReference type="AlphaFoldDB" id="A0A4Y2STV4"/>
<keyword evidence="2" id="KW-1185">Reference proteome</keyword>
<dbReference type="EMBL" id="BGPR01023436">
    <property type="protein sequence ID" value="GBN90609.1"/>
    <property type="molecule type" value="Genomic_DNA"/>
</dbReference>
<evidence type="ECO:0000313" key="1">
    <source>
        <dbReference type="EMBL" id="GBN90609.1"/>
    </source>
</evidence>
<protein>
    <submittedName>
        <fullName evidence="1">Uncharacterized protein</fullName>
    </submittedName>
</protein>
<dbReference type="Proteomes" id="UP000499080">
    <property type="component" value="Unassembled WGS sequence"/>
</dbReference>
<gene>
    <name evidence="1" type="ORF">AVEN_275085_1</name>
</gene>
<sequence length="139" mass="15762">MKLTEAEKNTITHSLKMKIDIPVILEKLRNDMIASPTLARVHLMTRQDIKNNQRNFSLSVERHRDNAISVRLMIKEMAIELGMDSSSDYSDCEDLISASEDDYSSSESESNGDTLNAARNWWPIDIEASTPAPPNFEFT</sequence>
<name>A0A4Y2STV4_ARAVE</name>
<accession>A0A4Y2STV4</accession>
<evidence type="ECO:0000313" key="2">
    <source>
        <dbReference type="Proteomes" id="UP000499080"/>
    </source>
</evidence>
<comment type="caution">
    <text evidence="1">The sequence shown here is derived from an EMBL/GenBank/DDBJ whole genome shotgun (WGS) entry which is preliminary data.</text>
</comment>
<proteinExistence type="predicted"/>